<keyword evidence="2" id="KW-0256">Endoplasmic reticulum</keyword>
<feature type="transmembrane region" description="Helical" evidence="3">
    <location>
        <begin position="301"/>
        <end position="318"/>
    </location>
</feature>
<dbReference type="GO" id="GO:0098554">
    <property type="term" value="C:cytoplasmic side of endoplasmic reticulum membrane"/>
    <property type="evidence" value="ECO:0007669"/>
    <property type="project" value="TreeGrafter"/>
</dbReference>
<name>A0A8S1YKR4_PAROT</name>
<comment type="subcellular location">
    <subcellularLocation>
        <location evidence="1">Endoplasmic reticulum membrane</location>
        <topology evidence="1">Multi-pass membrane protein</topology>
    </subcellularLocation>
</comment>
<organism evidence="5 6">
    <name type="scientific">Paramecium octaurelia</name>
    <dbReference type="NCBI Taxonomy" id="43137"/>
    <lineage>
        <taxon>Eukaryota</taxon>
        <taxon>Sar</taxon>
        <taxon>Alveolata</taxon>
        <taxon>Ciliophora</taxon>
        <taxon>Intramacronucleata</taxon>
        <taxon>Oligohymenophorea</taxon>
        <taxon>Peniculida</taxon>
        <taxon>Parameciidae</taxon>
        <taxon>Paramecium</taxon>
    </lineage>
</organism>
<keyword evidence="6" id="KW-1185">Reference proteome</keyword>
<dbReference type="GO" id="GO:0042500">
    <property type="term" value="F:aspartic endopeptidase activity, intramembrane cleaving"/>
    <property type="evidence" value="ECO:0007669"/>
    <property type="project" value="InterPro"/>
</dbReference>
<evidence type="ECO:0000256" key="1">
    <source>
        <dbReference type="ARBA" id="ARBA00004477"/>
    </source>
</evidence>
<dbReference type="GO" id="GO:0033619">
    <property type="term" value="P:membrane protein proteolysis"/>
    <property type="evidence" value="ECO:0007669"/>
    <property type="project" value="TreeGrafter"/>
</dbReference>
<feature type="transmembrane region" description="Helical" evidence="3">
    <location>
        <begin position="241"/>
        <end position="266"/>
    </location>
</feature>
<feature type="signal peptide" evidence="4">
    <location>
        <begin position="1"/>
        <end position="19"/>
    </location>
</feature>
<feature type="transmembrane region" description="Helical" evidence="3">
    <location>
        <begin position="278"/>
        <end position="295"/>
    </location>
</feature>
<dbReference type="EMBL" id="CAJJDP010000176">
    <property type="protein sequence ID" value="CAD8214223.1"/>
    <property type="molecule type" value="Genomic_DNA"/>
</dbReference>
<evidence type="ECO:0000256" key="2">
    <source>
        <dbReference type="ARBA" id="ARBA00022824"/>
    </source>
</evidence>
<protein>
    <recommendedName>
        <fullName evidence="7">Intimal thickness related receptor IRP domain-containing protein</fullName>
    </recommendedName>
</protein>
<keyword evidence="3" id="KW-0812">Transmembrane</keyword>
<keyword evidence="3" id="KW-1133">Transmembrane helix</keyword>
<feature type="transmembrane region" description="Helical" evidence="3">
    <location>
        <begin position="380"/>
        <end position="400"/>
    </location>
</feature>
<gene>
    <name evidence="5" type="ORF">POCTA_138.1.T1720006</name>
</gene>
<dbReference type="AlphaFoldDB" id="A0A8S1YKR4"/>
<evidence type="ECO:0000256" key="3">
    <source>
        <dbReference type="SAM" id="Phobius"/>
    </source>
</evidence>
<dbReference type="PANTHER" id="PTHR12174">
    <property type="entry name" value="SIGNAL PEPTIDE PEPTIDASE"/>
    <property type="match status" value="1"/>
</dbReference>
<keyword evidence="3" id="KW-0472">Membrane</keyword>
<feature type="transmembrane region" description="Helical" evidence="3">
    <location>
        <begin position="407"/>
        <end position="427"/>
    </location>
</feature>
<evidence type="ECO:0000313" key="6">
    <source>
        <dbReference type="Proteomes" id="UP000683925"/>
    </source>
</evidence>
<feature type="transmembrane region" description="Helical" evidence="3">
    <location>
        <begin position="175"/>
        <end position="194"/>
    </location>
</feature>
<dbReference type="InterPro" id="IPR007369">
    <property type="entry name" value="Peptidase_A22B_SPP"/>
</dbReference>
<proteinExistence type="predicted"/>
<keyword evidence="4" id="KW-0732">Signal</keyword>
<comment type="caution">
    <text evidence="5">The sequence shown here is derived from an EMBL/GenBank/DDBJ whole genome shotgun (WGS) entry which is preliminary data.</text>
</comment>
<evidence type="ECO:0000313" key="5">
    <source>
        <dbReference type="EMBL" id="CAD8214223.1"/>
    </source>
</evidence>
<feature type="transmembrane region" description="Helical" evidence="3">
    <location>
        <begin position="325"/>
        <end position="346"/>
    </location>
</feature>
<evidence type="ECO:0008006" key="7">
    <source>
        <dbReference type="Google" id="ProtNLM"/>
    </source>
</evidence>
<dbReference type="OrthoDB" id="296787at2759"/>
<dbReference type="GO" id="GO:0098553">
    <property type="term" value="C:lumenal side of endoplasmic reticulum membrane"/>
    <property type="evidence" value="ECO:0007669"/>
    <property type="project" value="TreeGrafter"/>
</dbReference>
<dbReference type="PANTHER" id="PTHR12174:SF23">
    <property type="entry name" value="MINOR HISTOCOMPATIBILITY ANTIGEN H13"/>
    <property type="match status" value="1"/>
</dbReference>
<reference evidence="5" key="1">
    <citation type="submission" date="2021-01" db="EMBL/GenBank/DDBJ databases">
        <authorList>
            <consortium name="Genoscope - CEA"/>
            <person name="William W."/>
        </authorList>
    </citation>
    <scope>NUCLEOTIDE SEQUENCE</scope>
</reference>
<dbReference type="Proteomes" id="UP000683925">
    <property type="component" value="Unassembled WGS sequence"/>
</dbReference>
<evidence type="ECO:0000256" key="4">
    <source>
        <dbReference type="SAM" id="SignalP"/>
    </source>
</evidence>
<feature type="chain" id="PRO_5035949605" description="Intimal thickness related receptor IRP domain-containing protein" evidence="4">
    <location>
        <begin position="20"/>
        <end position="506"/>
    </location>
</feature>
<accession>A0A8S1YKR4</accession>
<sequence length="506" mass="58215">MQILLFFVPLLILGQKVRIFMEDADDEYLVYDKNKVSFEFLPENLNQGVTCKPPRSFGILSTNDGIGISNQTLRIENEDIISFNVYVLQEDEKNTNINLQTEVISDDNKLKPKSEILFRLSQQCPQRDHLTSQNYWTPISIQVSLNEVNQGTHELIKFAIIFSCDKSYRDITFDWSLPILLVISTILIAFLAKYTRILSFSWKRNGKDFQGFEINFMIIGIYIILYAGGATIVLATEFLDFVRYFFIIIACTIGTLAIFFVSSEFACLLKQNSFVRKYYIVFSSIISLLIALPYYFFKPWYLSDIISLAFIVLIVKFFRLKNIKFASFLMISNVLLDSILALIIHYTQVQSYNTTVLQFLNCPLELQLPLIRLQFNKNCAWISLFSQAIPGLLLSLAYRIDKTKRTFTYGLQGFLSLIIAEGLWVLATVSVKHSIPETIFTYPILLGTLTLNSLRRAEFNSFWFGDYLTDQSYSRLRGDSLMDAKPPDLLFNVDVLPDSKVQPTDL</sequence>
<dbReference type="Pfam" id="PF04258">
    <property type="entry name" value="Peptidase_A22B"/>
    <property type="match status" value="1"/>
</dbReference>
<dbReference type="OMA" id="NKNCAWI"/>
<dbReference type="GO" id="GO:0006465">
    <property type="term" value="P:signal peptide processing"/>
    <property type="evidence" value="ECO:0007669"/>
    <property type="project" value="TreeGrafter"/>
</dbReference>
<feature type="transmembrane region" description="Helical" evidence="3">
    <location>
        <begin position="214"/>
        <end position="235"/>
    </location>
</feature>